<keyword evidence="1" id="KW-0489">Methyltransferase</keyword>
<keyword evidence="1" id="KW-0808">Transferase</keyword>
<gene>
    <name evidence="1" type="ORF">ACFOW6_09650</name>
</gene>
<dbReference type="RefSeq" id="WP_382422152.1">
    <property type="nucleotide sequence ID" value="NZ_JBHSCW010000004.1"/>
</dbReference>
<dbReference type="Proteomes" id="UP001595799">
    <property type="component" value="Unassembled WGS sequence"/>
</dbReference>
<evidence type="ECO:0000313" key="1">
    <source>
        <dbReference type="EMBL" id="MFC4351805.1"/>
    </source>
</evidence>
<dbReference type="InterPro" id="IPR029063">
    <property type="entry name" value="SAM-dependent_MTases_sf"/>
</dbReference>
<dbReference type="GO" id="GO:0032259">
    <property type="term" value="P:methylation"/>
    <property type="evidence" value="ECO:0007669"/>
    <property type="project" value="UniProtKB-KW"/>
</dbReference>
<sequence length="252" mass="28806">MTDTTAASLEDIAARIPSMGGHIIGDRLRRSAAQVEAGRNIVEIGSWLGSGTAYLALGVRDSGKDTPLHVYDEWRCRSTHMEKARAWGVEFDENQDTLPWVKEALSPFGVPIHFHQGDIEKVRWNEGQIGLFVLDAAKEGEPFLYTMQTFGPSMIPGETVLYMTDFHYYKHKPDGKFTDQRDFFAENADHFEPVEYEMEDHICAIFRYTKPLDFDAAAAAFRAQGRASFERIARQRARQKSLMKKIKHLFRR</sequence>
<name>A0ABV8UMJ1_9PROT</name>
<dbReference type="EMBL" id="JBHSCW010000004">
    <property type="protein sequence ID" value="MFC4351805.1"/>
    <property type="molecule type" value="Genomic_DNA"/>
</dbReference>
<keyword evidence="2" id="KW-1185">Reference proteome</keyword>
<accession>A0ABV8UMJ1</accession>
<dbReference type="SUPFAM" id="SSF53335">
    <property type="entry name" value="S-adenosyl-L-methionine-dependent methyltransferases"/>
    <property type="match status" value="1"/>
</dbReference>
<evidence type="ECO:0000313" key="2">
    <source>
        <dbReference type="Proteomes" id="UP001595799"/>
    </source>
</evidence>
<organism evidence="1 2">
    <name type="scientific">Fodinicurvata halophila</name>
    <dbReference type="NCBI Taxonomy" id="1419723"/>
    <lineage>
        <taxon>Bacteria</taxon>
        <taxon>Pseudomonadati</taxon>
        <taxon>Pseudomonadota</taxon>
        <taxon>Alphaproteobacteria</taxon>
        <taxon>Rhodospirillales</taxon>
        <taxon>Rhodovibrionaceae</taxon>
        <taxon>Fodinicurvata</taxon>
    </lineage>
</organism>
<protein>
    <submittedName>
        <fullName evidence="1">Class I SAM-dependent methyltransferase</fullName>
        <ecNumber evidence="1">2.1.1.-</ecNumber>
    </submittedName>
</protein>
<reference evidence="2" key="1">
    <citation type="journal article" date="2019" name="Int. J. Syst. Evol. Microbiol.">
        <title>The Global Catalogue of Microorganisms (GCM) 10K type strain sequencing project: providing services to taxonomists for standard genome sequencing and annotation.</title>
        <authorList>
            <consortium name="The Broad Institute Genomics Platform"/>
            <consortium name="The Broad Institute Genome Sequencing Center for Infectious Disease"/>
            <person name="Wu L."/>
            <person name="Ma J."/>
        </authorList>
    </citation>
    <scope>NUCLEOTIDE SEQUENCE [LARGE SCALE GENOMIC DNA]</scope>
    <source>
        <strain evidence="2">CECT 8472</strain>
    </source>
</reference>
<dbReference type="EC" id="2.1.1.-" evidence="1"/>
<dbReference type="Gene3D" id="3.40.50.150">
    <property type="entry name" value="Vaccinia Virus protein VP39"/>
    <property type="match status" value="1"/>
</dbReference>
<comment type="caution">
    <text evidence="1">The sequence shown here is derived from an EMBL/GenBank/DDBJ whole genome shotgun (WGS) entry which is preliminary data.</text>
</comment>
<proteinExistence type="predicted"/>
<dbReference type="GO" id="GO:0008168">
    <property type="term" value="F:methyltransferase activity"/>
    <property type="evidence" value="ECO:0007669"/>
    <property type="project" value="UniProtKB-KW"/>
</dbReference>